<organism evidence="1 2">
    <name type="scientific">Mucuna pruriens</name>
    <name type="common">Velvet bean</name>
    <name type="synonym">Dolichos pruriens</name>
    <dbReference type="NCBI Taxonomy" id="157652"/>
    <lineage>
        <taxon>Eukaryota</taxon>
        <taxon>Viridiplantae</taxon>
        <taxon>Streptophyta</taxon>
        <taxon>Embryophyta</taxon>
        <taxon>Tracheophyta</taxon>
        <taxon>Spermatophyta</taxon>
        <taxon>Magnoliopsida</taxon>
        <taxon>eudicotyledons</taxon>
        <taxon>Gunneridae</taxon>
        <taxon>Pentapetalae</taxon>
        <taxon>rosids</taxon>
        <taxon>fabids</taxon>
        <taxon>Fabales</taxon>
        <taxon>Fabaceae</taxon>
        <taxon>Papilionoideae</taxon>
        <taxon>50 kb inversion clade</taxon>
        <taxon>NPAAA clade</taxon>
        <taxon>indigoferoid/millettioid clade</taxon>
        <taxon>Phaseoleae</taxon>
        <taxon>Mucuna</taxon>
    </lineage>
</organism>
<name>A0A371EAI4_MUCPR</name>
<proteinExistence type="predicted"/>
<evidence type="ECO:0000313" key="1">
    <source>
        <dbReference type="EMBL" id="RDX63040.1"/>
    </source>
</evidence>
<dbReference type="OrthoDB" id="1747743at2759"/>
<reference evidence="1" key="1">
    <citation type="submission" date="2018-05" db="EMBL/GenBank/DDBJ databases">
        <title>Draft genome of Mucuna pruriens seed.</title>
        <authorList>
            <person name="Nnadi N.E."/>
            <person name="Vos R."/>
            <person name="Hasami M.H."/>
            <person name="Devisetty U.K."/>
            <person name="Aguiy J.C."/>
        </authorList>
    </citation>
    <scope>NUCLEOTIDE SEQUENCE [LARGE SCALE GENOMIC DNA]</scope>
    <source>
        <strain evidence="1">JCA_2017</strain>
    </source>
</reference>
<evidence type="ECO:0000313" key="2">
    <source>
        <dbReference type="Proteomes" id="UP000257109"/>
    </source>
</evidence>
<dbReference type="Proteomes" id="UP000257109">
    <property type="component" value="Unassembled WGS sequence"/>
</dbReference>
<protein>
    <recommendedName>
        <fullName evidence="3">Retrotransposon gag domain-containing protein</fullName>
    </recommendedName>
</protein>
<evidence type="ECO:0008006" key="3">
    <source>
        <dbReference type="Google" id="ProtNLM"/>
    </source>
</evidence>
<dbReference type="AlphaFoldDB" id="A0A371EAI4"/>
<dbReference type="EMBL" id="QJKJ01015115">
    <property type="protein sequence ID" value="RDX63040.1"/>
    <property type="molecule type" value="Genomic_DNA"/>
</dbReference>
<accession>A0A371EAI4</accession>
<gene>
    <name evidence="1" type="ORF">CR513_58567</name>
</gene>
<feature type="non-terminal residue" evidence="1">
    <location>
        <position position="1"/>
    </location>
</feature>
<keyword evidence="2" id="KW-1185">Reference proteome</keyword>
<comment type="caution">
    <text evidence="1">The sequence shown here is derived from an EMBL/GenBank/DDBJ whole genome shotgun (WGS) entry which is preliminary data.</text>
</comment>
<sequence length="112" mass="13231">MVEEEEKLDMCMCKILPFLGDCKLEEYIDWELKVDQIVSSFDLHGRKVVRLVTLEFGSYALLQRLHQGLYSMEEYHKKMEMDLLRAQIKESEEATMAQFLHSLKTEIQDVVD</sequence>